<comment type="subcellular location">
    <subcellularLocation>
        <location evidence="1">Cell membrane</location>
        <topology evidence="1">Multi-pass membrane protein</topology>
    </subcellularLocation>
</comment>
<dbReference type="InterPro" id="IPR011527">
    <property type="entry name" value="ABC1_TM_dom"/>
</dbReference>
<dbReference type="PROSITE" id="PS00211">
    <property type="entry name" value="ABC_TRANSPORTER_1"/>
    <property type="match status" value="1"/>
</dbReference>
<dbReference type="SUPFAM" id="SSF52540">
    <property type="entry name" value="P-loop containing nucleoside triphosphate hydrolases"/>
    <property type="match status" value="1"/>
</dbReference>
<evidence type="ECO:0000313" key="10">
    <source>
        <dbReference type="EMBL" id="EAT11380.1"/>
    </source>
</evidence>
<keyword evidence="6 7" id="KW-0472">Membrane</keyword>
<dbReference type="Gene3D" id="1.20.1560.10">
    <property type="entry name" value="ABC transporter type 1, transmembrane domain"/>
    <property type="match status" value="1"/>
</dbReference>
<keyword evidence="2 7" id="KW-0812">Transmembrane</keyword>
<dbReference type="HOGENOM" id="CLU_000604_84_9_6"/>
<evidence type="ECO:0000256" key="2">
    <source>
        <dbReference type="ARBA" id="ARBA00022692"/>
    </source>
</evidence>
<dbReference type="GO" id="GO:0005886">
    <property type="term" value="C:plasma membrane"/>
    <property type="evidence" value="ECO:0007669"/>
    <property type="project" value="UniProtKB-SubCell"/>
</dbReference>
<dbReference type="Proteomes" id="UP000004263">
    <property type="component" value="Unassembled WGS sequence"/>
</dbReference>
<dbReference type="InterPro" id="IPR003593">
    <property type="entry name" value="AAA+_ATPase"/>
</dbReference>
<dbReference type="Gene3D" id="3.40.50.300">
    <property type="entry name" value="P-loop containing nucleotide triphosphate hydrolases"/>
    <property type="match status" value="1"/>
</dbReference>
<evidence type="ECO:0000256" key="3">
    <source>
        <dbReference type="ARBA" id="ARBA00022741"/>
    </source>
</evidence>
<dbReference type="InterPro" id="IPR003439">
    <property type="entry name" value="ABC_transporter-like_ATP-bd"/>
</dbReference>
<dbReference type="InterPro" id="IPR027417">
    <property type="entry name" value="P-loop_NTPase"/>
</dbReference>
<evidence type="ECO:0000256" key="4">
    <source>
        <dbReference type="ARBA" id="ARBA00022840"/>
    </source>
</evidence>
<dbReference type="SMART" id="SM00382">
    <property type="entry name" value="AAA"/>
    <property type="match status" value="1"/>
</dbReference>
<dbReference type="InterPro" id="IPR017871">
    <property type="entry name" value="ABC_transporter-like_CS"/>
</dbReference>
<feature type="domain" description="ABC transporter" evidence="8">
    <location>
        <begin position="343"/>
        <end position="552"/>
    </location>
</feature>
<dbReference type="PANTHER" id="PTHR24221">
    <property type="entry name" value="ATP-BINDING CASSETTE SUB-FAMILY B"/>
    <property type="match status" value="1"/>
</dbReference>
<dbReference type="EMBL" id="AAQH01000018">
    <property type="protein sequence ID" value="EAT11380.1"/>
    <property type="molecule type" value="Genomic_DNA"/>
</dbReference>
<dbReference type="InterPro" id="IPR014223">
    <property type="entry name" value="ABC_CydC/D"/>
</dbReference>
<evidence type="ECO:0000256" key="7">
    <source>
        <dbReference type="SAM" id="Phobius"/>
    </source>
</evidence>
<dbReference type="InterPro" id="IPR036640">
    <property type="entry name" value="ABC1_TM_sf"/>
</dbReference>
<evidence type="ECO:0000313" key="11">
    <source>
        <dbReference type="Proteomes" id="UP000004263"/>
    </source>
</evidence>
<proteinExistence type="predicted"/>
<dbReference type="NCBIfam" id="TIGR02868">
    <property type="entry name" value="CydC"/>
    <property type="match status" value="1"/>
</dbReference>
<feature type="transmembrane region" description="Helical" evidence="7">
    <location>
        <begin position="168"/>
        <end position="188"/>
    </location>
</feature>
<keyword evidence="3" id="KW-0547">Nucleotide-binding</keyword>
<feature type="domain" description="ABC transmembrane type-1" evidence="9">
    <location>
        <begin position="19"/>
        <end position="310"/>
    </location>
</feature>
<reference evidence="10 11" key="1">
    <citation type="submission" date="2006-03" db="EMBL/GenBank/DDBJ databases">
        <authorList>
            <person name="Pinhassi J."/>
            <person name="Pedros-Alio C."/>
            <person name="Ferriera S."/>
            <person name="Johnson J."/>
            <person name="Kravitz S."/>
            <person name="Halpern A."/>
            <person name="Remington K."/>
            <person name="Beeson K."/>
            <person name="Tran B."/>
            <person name="Rogers Y.-H."/>
            <person name="Friedman R."/>
            <person name="Venter J.C."/>
        </authorList>
    </citation>
    <scope>NUCLEOTIDE SEQUENCE [LARGE SCALE GENOMIC DNA]</scope>
    <source>
        <strain evidence="10 11">RED65</strain>
    </source>
</reference>
<dbReference type="GO" id="GO:0045454">
    <property type="term" value="P:cell redox homeostasis"/>
    <property type="evidence" value="ECO:0007669"/>
    <property type="project" value="InterPro"/>
</dbReference>
<dbReference type="InterPro" id="IPR039421">
    <property type="entry name" value="Type_1_exporter"/>
</dbReference>
<dbReference type="GO" id="GO:0034040">
    <property type="term" value="F:ATPase-coupled lipid transmembrane transporter activity"/>
    <property type="evidence" value="ECO:0007669"/>
    <property type="project" value="TreeGrafter"/>
</dbReference>
<dbReference type="SUPFAM" id="SSF90123">
    <property type="entry name" value="ABC transporter transmembrane region"/>
    <property type="match status" value="1"/>
</dbReference>
<keyword evidence="4 10" id="KW-0067">ATP-binding</keyword>
<dbReference type="PROSITE" id="PS50929">
    <property type="entry name" value="ABC_TM1F"/>
    <property type="match status" value="1"/>
</dbReference>
<keyword evidence="5 7" id="KW-1133">Transmembrane helix</keyword>
<dbReference type="PANTHER" id="PTHR24221:SF653">
    <property type="entry name" value="TRANSPORT ATP-BINDING PROTEIN CYDC"/>
    <property type="match status" value="1"/>
</dbReference>
<keyword evidence="11" id="KW-1185">Reference proteome</keyword>
<evidence type="ECO:0000256" key="6">
    <source>
        <dbReference type="ARBA" id="ARBA00023136"/>
    </source>
</evidence>
<dbReference type="Pfam" id="PF00005">
    <property type="entry name" value="ABC_tran"/>
    <property type="match status" value="1"/>
</dbReference>
<dbReference type="AlphaFoldDB" id="Q1MZN1"/>
<dbReference type="GO" id="GO:0140359">
    <property type="term" value="F:ABC-type transporter activity"/>
    <property type="evidence" value="ECO:0007669"/>
    <property type="project" value="InterPro"/>
</dbReference>
<evidence type="ECO:0000256" key="1">
    <source>
        <dbReference type="ARBA" id="ARBA00004651"/>
    </source>
</evidence>
<protein>
    <submittedName>
        <fullName evidence="10">Transport ATP-binding protein CydC</fullName>
    </submittedName>
</protein>
<feature type="transmembrane region" description="Helical" evidence="7">
    <location>
        <begin position="18"/>
        <end position="36"/>
    </location>
</feature>
<dbReference type="PROSITE" id="PS50893">
    <property type="entry name" value="ABC_TRANSPORTER_2"/>
    <property type="match status" value="1"/>
</dbReference>
<feature type="transmembrane region" description="Helical" evidence="7">
    <location>
        <begin position="141"/>
        <end position="162"/>
    </location>
</feature>
<evidence type="ECO:0000259" key="9">
    <source>
        <dbReference type="PROSITE" id="PS50929"/>
    </source>
</evidence>
<dbReference type="STRING" id="207949.RED65_05672"/>
<gene>
    <name evidence="10" type="ORF">RED65_05672</name>
</gene>
<evidence type="ECO:0000259" key="8">
    <source>
        <dbReference type="PROSITE" id="PS50893"/>
    </source>
</evidence>
<dbReference type="GO" id="GO:0034775">
    <property type="term" value="P:glutathione transmembrane transport"/>
    <property type="evidence" value="ECO:0007669"/>
    <property type="project" value="InterPro"/>
</dbReference>
<dbReference type="RefSeq" id="WP_007016599.1">
    <property type="nucleotide sequence ID" value="NZ_AAQH01000018.1"/>
</dbReference>
<dbReference type="OrthoDB" id="6336411at2"/>
<sequence>MKEFLPWLKQLSESKSRIALGTSAIALTTLSAIALLGLSGYFITATGLAGIIIAAGGAIYINIYTPAGGIRAFALTRTVSRYIERVYNHNTVLALLSKIRVFLFSNLSQLPFHHQIGQRHGQWLNRLTHDVSTLDNLYLRLLAPPIVAVTSSLILVVINGIWLPSASLFLLLGLFLLLILTTYLPATLARELGFSIGRDREVLRYQVLDHLNGMPELRAAHIQTSHIETAWLYQERIEYQTKRLANVFSICQTLSQQWLLSLVILQLFLGLEGYLSNTIDGPIFVMLMLATLGLNEAFINLSKSFSDYGLTLLSAKRLSSLVINNKERVRDEVLVKSSDEYVIECQSLHFEQGAEHILENINLRLRVHERALITGPSGSGKSTLAKIMIGLHQPTKGHVVINGNIPDVWPPKGGLQDCYWLSQDNHIFSDTIANNLRMSNPNADDESLWNALDDVCLSKRIEQTLLGLNTWIGEAGLPLSGGEIQRLVIARALLAKQNIVLMDEPFKGIDKVTAKTILQNIEDWMSGKTIIWFAHDHSVLPKQFNVRLSLATE</sequence>
<evidence type="ECO:0000256" key="5">
    <source>
        <dbReference type="ARBA" id="ARBA00022989"/>
    </source>
</evidence>
<accession>Q1MZN1</accession>
<organism evidence="10 11">
    <name type="scientific">Bermanella marisrubri</name>
    <dbReference type="NCBI Taxonomy" id="207949"/>
    <lineage>
        <taxon>Bacteria</taxon>
        <taxon>Pseudomonadati</taxon>
        <taxon>Pseudomonadota</taxon>
        <taxon>Gammaproteobacteria</taxon>
        <taxon>Oceanospirillales</taxon>
        <taxon>Oceanospirillaceae</taxon>
        <taxon>Bermanella</taxon>
    </lineage>
</organism>
<dbReference type="GO" id="GO:0016887">
    <property type="term" value="F:ATP hydrolysis activity"/>
    <property type="evidence" value="ECO:0007669"/>
    <property type="project" value="InterPro"/>
</dbReference>
<comment type="caution">
    <text evidence="10">The sequence shown here is derived from an EMBL/GenBank/DDBJ whole genome shotgun (WGS) entry which is preliminary data.</text>
</comment>
<name>Q1MZN1_9GAMM</name>
<feature type="transmembrane region" description="Helical" evidence="7">
    <location>
        <begin position="42"/>
        <end position="63"/>
    </location>
</feature>
<dbReference type="GO" id="GO:0005524">
    <property type="term" value="F:ATP binding"/>
    <property type="evidence" value="ECO:0007669"/>
    <property type="project" value="UniProtKB-KW"/>
</dbReference>